<feature type="region of interest" description="Disordered" evidence="4">
    <location>
        <begin position="21"/>
        <end position="42"/>
    </location>
</feature>
<evidence type="ECO:0000256" key="5">
    <source>
        <dbReference type="SAM" id="Phobius"/>
    </source>
</evidence>
<protein>
    <recommendedName>
        <fullName evidence="9">Tat pathway signal sequence</fullName>
    </recommendedName>
</protein>
<dbReference type="InterPro" id="IPR021765">
    <property type="entry name" value="UstYa-like"/>
</dbReference>
<evidence type="ECO:0000256" key="2">
    <source>
        <dbReference type="ARBA" id="ARBA00023002"/>
    </source>
</evidence>
<dbReference type="GeneID" id="28892206"/>
<keyword evidence="5" id="KW-0472">Membrane</keyword>
<dbReference type="Proteomes" id="UP000078240">
    <property type="component" value="Unassembled WGS sequence"/>
</dbReference>
<sequence length="268" mass="30556">MGYSNMRNIFANSVKFGQSPTRYSRVKSEDPLDPEMPDTLRRGSVRRSREAWKSPLLVLAYAVLTSTITCLVMWTFPPNCRRGAGGEGPLLKTPVPEFPKEIRMFELNTMYADPPTPENNQAWNDLLPFGRGYVFVENAAEYGLEPGIETEYGEIYSVALYHQMHCLGLVRRNFWRLVDGILNNRPGVADEARAEVQDSHTGHCFDYFRQSFECSADMTLEWPRTEKDGRRYQVDGGNIPHVCASKKALKDYMDFAHFNNSHNNDIAA</sequence>
<keyword evidence="5" id="KW-1133">Transmembrane helix</keyword>
<dbReference type="KEGG" id="plj:28892206"/>
<evidence type="ECO:0000256" key="4">
    <source>
        <dbReference type="SAM" id="MobiDB-lite"/>
    </source>
</evidence>
<reference evidence="6 8" key="1">
    <citation type="submission" date="2016-01" db="EMBL/GenBank/DDBJ databases">
        <title>Biosynthesis of antibiotic leucinostatins and their inhibition on Phytophthora in bio-control Purpureocillium lilacinum.</title>
        <authorList>
            <person name="Wang G."/>
            <person name="Liu Z."/>
            <person name="Lin R."/>
            <person name="Li E."/>
            <person name="Mao Z."/>
            <person name="Ling J."/>
            <person name="Yin W."/>
            <person name="Xie B."/>
        </authorList>
    </citation>
    <scope>NUCLEOTIDE SEQUENCE [LARGE SCALE GENOMIC DNA]</scope>
    <source>
        <strain evidence="6">PLBJ-1</strain>
        <strain evidence="7">PLFJ-1</strain>
    </source>
</reference>
<dbReference type="EMBL" id="LSBH01000007">
    <property type="protein sequence ID" value="OAQ76520.1"/>
    <property type="molecule type" value="Genomic_DNA"/>
</dbReference>
<dbReference type="PANTHER" id="PTHR33365:SF11">
    <property type="entry name" value="TAT PATHWAY SIGNAL SEQUENCE"/>
    <property type="match status" value="1"/>
</dbReference>
<dbReference type="Pfam" id="PF11807">
    <property type="entry name" value="UstYa"/>
    <property type="match status" value="1"/>
</dbReference>
<evidence type="ECO:0000313" key="6">
    <source>
        <dbReference type="EMBL" id="OAQ76520.1"/>
    </source>
</evidence>
<comment type="caution">
    <text evidence="6">The sequence shown here is derived from an EMBL/GenBank/DDBJ whole genome shotgun (WGS) entry which is preliminary data.</text>
</comment>
<evidence type="ECO:0000256" key="3">
    <source>
        <dbReference type="ARBA" id="ARBA00035112"/>
    </source>
</evidence>
<organism evidence="6 8">
    <name type="scientific">Purpureocillium lilacinum</name>
    <name type="common">Paecilomyces lilacinus</name>
    <dbReference type="NCBI Taxonomy" id="33203"/>
    <lineage>
        <taxon>Eukaryota</taxon>
        <taxon>Fungi</taxon>
        <taxon>Dikarya</taxon>
        <taxon>Ascomycota</taxon>
        <taxon>Pezizomycotina</taxon>
        <taxon>Sordariomycetes</taxon>
        <taxon>Hypocreomycetidae</taxon>
        <taxon>Hypocreales</taxon>
        <taxon>Ophiocordycipitaceae</taxon>
        <taxon>Purpureocillium</taxon>
    </lineage>
</organism>
<evidence type="ECO:0008006" key="9">
    <source>
        <dbReference type="Google" id="ProtNLM"/>
    </source>
</evidence>
<comment type="similarity">
    <text evidence="3">Belongs to the ustYa family.</text>
</comment>
<dbReference type="GO" id="GO:0016491">
    <property type="term" value="F:oxidoreductase activity"/>
    <property type="evidence" value="ECO:0007669"/>
    <property type="project" value="UniProtKB-KW"/>
</dbReference>
<gene>
    <name evidence="6" type="ORF">VFPBJ_08880</name>
    <name evidence="7" type="ORF">VFPFJ_10089</name>
</gene>
<dbReference type="OrthoDB" id="3687641at2759"/>
<feature type="transmembrane region" description="Helical" evidence="5">
    <location>
        <begin position="56"/>
        <end position="76"/>
    </location>
</feature>
<evidence type="ECO:0000313" key="7">
    <source>
        <dbReference type="EMBL" id="OAQ78057.1"/>
    </source>
</evidence>
<evidence type="ECO:0000313" key="8">
    <source>
        <dbReference type="Proteomes" id="UP000078240"/>
    </source>
</evidence>
<dbReference type="AlphaFoldDB" id="A0A179GGE3"/>
<dbReference type="GO" id="GO:0043386">
    <property type="term" value="P:mycotoxin biosynthetic process"/>
    <property type="evidence" value="ECO:0007669"/>
    <property type="project" value="InterPro"/>
</dbReference>
<evidence type="ECO:0000256" key="1">
    <source>
        <dbReference type="ARBA" id="ARBA00004685"/>
    </source>
</evidence>
<dbReference type="OMA" id="PENNQAW"/>
<keyword evidence="5" id="KW-0812">Transmembrane</keyword>
<dbReference type="EMBL" id="LSBI01000011">
    <property type="protein sequence ID" value="OAQ78057.1"/>
    <property type="molecule type" value="Genomic_DNA"/>
</dbReference>
<comment type="pathway">
    <text evidence="1">Mycotoxin biosynthesis.</text>
</comment>
<keyword evidence="2" id="KW-0560">Oxidoreductase</keyword>
<dbReference type="PANTHER" id="PTHR33365">
    <property type="entry name" value="YALI0B05434P"/>
    <property type="match status" value="1"/>
</dbReference>
<name>A0A179GGE3_PURLI</name>
<dbReference type="Proteomes" id="UP000078340">
    <property type="component" value="Unassembled WGS sequence"/>
</dbReference>
<accession>A0A179GGE3</accession>
<proteinExistence type="inferred from homology"/>